<evidence type="ECO:0000313" key="6">
    <source>
        <dbReference type="EMBL" id="VFT85609.1"/>
    </source>
</evidence>
<dbReference type="PANTHER" id="PTHR21227">
    <property type="entry name" value="TRNA-SPLICING ENDONUCLEASE SUBUNIT SEN2"/>
    <property type="match status" value="1"/>
</dbReference>
<keyword evidence="7" id="KW-1185">Reference proteome</keyword>
<protein>
    <recommendedName>
        <fullName evidence="2">tRNA-intron lyase</fullName>
        <ecNumber evidence="2">4.6.1.16</ecNumber>
    </recommendedName>
</protein>
<dbReference type="GO" id="GO:0000213">
    <property type="term" value="F:tRNA-intron lyase activity"/>
    <property type="evidence" value="ECO:0007669"/>
    <property type="project" value="UniProtKB-EC"/>
</dbReference>
<comment type="catalytic activity">
    <reaction evidence="3">
        <text>pretRNA = a 3'-half-tRNA molecule with a 5'-OH end + a 5'-half-tRNA molecule with a 2',3'-cyclic phosphate end + an intron with a 2',3'-cyclic phosphate and a 5'-hydroxyl terminus.</text>
        <dbReference type="EC" id="4.6.1.16"/>
    </reaction>
</comment>
<dbReference type="EC" id="4.6.1.16" evidence="2"/>
<name>A0A485KL75_9STRA</name>
<dbReference type="InterPro" id="IPR036167">
    <property type="entry name" value="tRNA_intron_Endo_cat-like_sf"/>
</dbReference>
<dbReference type="Proteomes" id="UP000332933">
    <property type="component" value="Unassembled WGS sequence"/>
</dbReference>
<dbReference type="GO" id="GO:0003676">
    <property type="term" value="F:nucleic acid binding"/>
    <property type="evidence" value="ECO:0007669"/>
    <property type="project" value="InterPro"/>
</dbReference>
<evidence type="ECO:0000256" key="1">
    <source>
        <dbReference type="ARBA" id="ARBA00008078"/>
    </source>
</evidence>
<evidence type="ECO:0000256" key="2">
    <source>
        <dbReference type="ARBA" id="ARBA00012573"/>
    </source>
</evidence>
<sequence length="221" mass="24291">MVEAAAVATYSRGHTALSVPVISRQEAYFYVQRFGSFDPADETRRWLTLEEGFYLLSAGRIQIPGVDREAAWDAFTSADATFPARYVAYAHFRDAGWLVQSGLLYGVTYSLYRRSPDVVHSEYMVYVHASPTSLSWHALQMLTRLAEDVKKTVVLFQVLPVPLSSTAASSSTAAIVDVCSGVQFSHRAMRIRHWEGQCVPAAAGGTAASYAMADSTPVPKR</sequence>
<dbReference type="AlphaFoldDB" id="A0A485KL75"/>
<comment type="similarity">
    <text evidence="1">Belongs to the tRNA-intron endonuclease family.</text>
</comment>
<dbReference type="NCBIfam" id="TIGR00324">
    <property type="entry name" value="endA"/>
    <property type="match status" value="1"/>
</dbReference>
<evidence type="ECO:0000313" key="5">
    <source>
        <dbReference type="EMBL" id="KAF0700770.1"/>
    </source>
</evidence>
<dbReference type="OrthoDB" id="10249562at2759"/>
<dbReference type="PANTHER" id="PTHR21227:SF0">
    <property type="entry name" value="TRNA-SPLICING ENDONUCLEASE SUBUNIT SEN2"/>
    <property type="match status" value="1"/>
</dbReference>
<organism evidence="6 7">
    <name type="scientific">Aphanomyces stellatus</name>
    <dbReference type="NCBI Taxonomy" id="120398"/>
    <lineage>
        <taxon>Eukaryota</taxon>
        <taxon>Sar</taxon>
        <taxon>Stramenopiles</taxon>
        <taxon>Oomycota</taxon>
        <taxon>Saprolegniomycetes</taxon>
        <taxon>Saprolegniales</taxon>
        <taxon>Verrucalvaceae</taxon>
        <taxon>Aphanomyces</taxon>
    </lineage>
</organism>
<dbReference type="EMBL" id="CAADRA010005134">
    <property type="protein sequence ID" value="VFT85609.1"/>
    <property type="molecule type" value="Genomic_DNA"/>
</dbReference>
<evidence type="ECO:0000256" key="3">
    <source>
        <dbReference type="ARBA" id="ARBA00034031"/>
    </source>
</evidence>
<evidence type="ECO:0000313" key="7">
    <source>
        <dbReference type="Proteomes" id="UP000332933"/>
    </source>
</evidence>
<dbReference type="EMBL" id="VJMH01005113">
    <property type="protein sequence ID" value="KAF0700770.1"/>
    <property type="molecule type" value="Genomic_DNA"/>
</dbReference>
<dbReference type="GO" id="GO:0000214">
    <property type="term" value="C:tRNA-intron endonuclease complex"/>
    <property type="evidence" value="ECO:0007669"/>
    <property type="project" value="TreeGrafter"/>
</dbReference>
<dbReference type="GO" id="GO:0000379">
    <property type="term" value="P:tRNA-type intron splice site recognition and cleavage"/>
    <property type="evidence" value="ECO:0007669"/>
    <property type="project" value="TreeGrafter"/>
</dbReference>
<dbReference type="InterPro" id="IPR011856">
    <property type="entry name" value="tRNA_endonuc-like_dom_sf"/>
</dbReference>
<dbReference type="InterPro" id="IPR006676">
    <property type="entry name" value="tRNA_splic"/>
</dbReference>
<dbReference type="SUPFAM" id="SSF53032">
    <property type="entry name" value="tRNA-intron endonuclease catalytic domain-like"/>
    <property type="match status" value="1"/>
</dbReference>
<proteinExistence type="inferred from homology"/>
<dbReference type="CDD" id="cd22363">
    <property type="entry name" value="tRNA-intron_lyase_C"/>
    <property type="match status" value="1"/>
</dbReference>
<dbReference type="Gene3D" id="3.40.1350.10">
    <property type="match status" value="1"/>
</dbReference>
<dbReference type="GO" id="GO:0005737">
    <property type="term" value="C:cytoplasm"/>
    <property type="evidence" value="ECO:0007669"/>
    <property type="project" value="TreeGrafter"/>
</dbReference>
<gene>
    <name evidence="6" type="primary">Aste57867_8723</name>
    <name evidence="5" type="ORF">As57867_008689</name>
    <name evidence="6" type="ORF">ASTE57867_8723</name>
</gene>
<reference evidence="5" key="2">
    <citation type="submission" date="2019-06" db="EMBL/GenBank/DDBJ databases">
        <title>Genomics analysis of Aphanomyces spp. identifies a new class of oomycete effector associated with host adaptation.</title>
        <authorList>
            <person name="Gaulin E."/>
        </authorList>
    </citation>
    <scope>NUCLEOTIDE SEQUENCE</scope>
    <source>
        <strain evidence="5">CBS 578.67</strain>
    </source>
</reference>
<feature type="domain" description="tRNA intron endonuclease catalytic" evidence="4">
    <location>
        <begin position="82"/>
        <end position="156"/>
    </location>
</feature>
<accession>A0A485KL75</accession>
<reference evidence="6 7" key="1">
    <citation type="submission" date="2019-03" db="EMBL/GenBank/DDBJ databases">
        <authorList>
            <person name="Gaulin E."/>
            <person name="Dumas B."/>
        </authorList>
    </citation>
    <scope>NUCLEOTIDE SEQUENCE [LARGE SCALE GENOMIC DNA]</scope>
    <source>
        <strain evidence="6">CBS 568.67</strain>
    </source>
</reference>
<dbReference type="InterPro" id="IPR006677">
    <property type="entry name" value="tRNA_intron_Endonuc_cat-like"/>
</dbReference>
<evidence type="ECO:0000259" key="4">
    <source>
        <dbReference type="Pfam" id="PF01974"/>
    </source>
</evidence>
<dbReference type="Pfam" id="PF01974">
    <property type="entry name" value="tRNA_int_endo"/>
    <property type="match status" value="1"/>
</dbReference>